<keyword evidence="1" id="KW-0472">Membrane</keyword>
<dbReference type="Pfam" id="PF16344">
    <property type="entry name" value="FecR_C"/>
    <property type="match status" value="1"/>
</dbReference>
<feature type="domain" description="FecR protein" evidence="2">
    <location>
        <begin position="196"/>
        <end position="301"/>
    </location>
</feature>
<dbReference type="RefSeq" id="WP_191190644.1">
    <property type="nucleotide sequence ID" value="NZ_JACWMY010000010.1"/>
</dbReference>
<accession>A0ABR7WUJ6</accession>
<evidence type="ECO:0000259" key="2">
    <source>
        <dbReference type="Pfam" id="PF04773"/>
    </source>
</evidence>
<comment type="caution">
    <text evidence="4">The sequence shown here is derived from an EMBL/GenBank/DDBJ whole genome shotgun (WGS) entry which is preliminary data.</text>
</comment>
<evidence type="ECO:0000313" key="5">
    <source>
        <dbReference type="Proteomes" id="UP000606600"/>
    </source>
</evidence>
<reference evidence="4 5" key="1">
    <citation type="submission" date="2020-09" db="EMBL/GenBank/DDBJ databases">
        <title>Novel species of Mucilaginibacter isolated from a glacier on the Tibetan Plateau.</title>
        <authorList>
            <person name="Liu Q."/>
            <person name="Xin Y.-H."/>
        </authorList>
    </citation>
    <scope>NUCLEOTIDE SEQUENCE [LARGE SCALE GENOMIC DNA]</scope>
    <source>
        <strain evidence="4 5">ZT4R22</strain>
    </source>
</reference>
<evidence type="ECO:0000313" key="4">
    <source>
        <dbReference type="EMBL" id="MBD1365984.1"/>
    </source>
</evidence>
<dbReference type="InterPro" id="IPR012373">
    <property type="entry name" value="Ferrdict_sens_TM"/>
</dbReference>
<sequence length="419" mass="46418">MMDEKSLNEFLEKYVADRYTEQEHVLFMEWLNTAPLDEVQHIIDKYQSITQRKQDGEIGQYAALSRRIEESIDGLQSGVQQSEKVIKLWPSFKKIASVAAVFILCLFALIYFLSSPNDEQKILVKAKPVLNNHKVLPGGNRAMLTLADGSSILLGSAPNGVLAKQANIDIRKATAGNIVYDASNTLKPGAQVLYNTITTPRGGQYKVTLSDGTKVWLNAASSLKFPAAFLATERTVELTGEAYFEVAKLTGPLVAGHTAGRIPFKVVTARQTVEVLGTHFNVNAYADEATVNTTLLEGSVKVIHAETNSAQLLKPGQQARLRDNIRVLNVDASDFIAWTNGYFTFSHENIGSIMRQISRWYDINIQYEGDITQEVFVGTISKFKDVEQVLHMLQLTGSVHFKIENDPAALGNKRIIVMP</sequence>
<dbReference type="PANTHER" id="PTHR30273">
    <property type="entry name" value="PERIPLASMIC SIGNAL SENSOR AND SIGMA FACTOR ACTIVATOR FECR-RELATED"/>
    <property type="match status" value="1"/>
</dbReference>
<keyword evidence="1" id="KW-0812">Transmembrane</keyword>
<evidence type="ECO:0000256" key="1">
    <source>
        <dbReference type="SAM" id="Phobius"/>
    </source>
</evidence>
<dbReference type="Proteomes" id="UP000606600">
    <property type="component" value="Unassembled WGS sequence"/>
</dbReference>
<feature type="domain" description="Protein FecR C-terminal" evidence="3">
    <location>
        <begin position="342"/>
        <end position="406"/>
    </location>
</feature>
<dbReference type="PANTHER" id="PTHR30273:SF2">
    <property type="entry name" value="PROTEIN FECR"/>
    <property type="match status" value="1"/>
</dbReference>
<dbReference type="InterPro" id="IPR032508">
    <property type="entry name" value="FecR_C"/>
</dbReference>
<dbReference type="EMBL" id="JACWMY010000010">
    <property type="protein sequence ID" value="MBD1365984.1"/>
    <property type="molecule type" value="Genomic_DNA"/>
</dbReference>
<dbReference type="InterPro" id="IPR006860">
    <property type="entry name" value="FecR"/>
</dbReference>
<protein>
    <submittedName>
        <fullName evidence="4">DUF4974 domain-containing protein</fullName>
    </submittedName>
</protein>
<feature type="transmembrane region" description="Helical" evidence="1">
    <location>
        <begin position="95"/>
        <end position="113"/>
    </location>
</feature>
<gene>
    <name evidence="4" type="ORF">IDJ77_19380</name>
</gene>
<proteinExistence type="predicted"/>
<name>A0ABR7WUJ6_9SPHI</name>
<dbReference type="Gene3D" id="2.60.120.1440">
    <property type="match status" value="1"/>
</dbReference>
<dbReference type="Gene3D" id="3.55.50.30">
    <property type="match status" value="1"/>
</dbReference>
<keyword evidence="1" id="KW-1133">Transmembrane helix</keyword>
<evidence type="ECO:0000259" key="3">
    <source>
        <dbReference type="Pfam" id="PF16344"/>
    </source>
</evidence>
<organism evidence="4 5">
    <name type="scientific">Mucilaginibacter pankratovii</name>
    <dbReference type="NCBI Taxonomy" id="2772110"/>
    <lineage>
        <taxon>Bacteria</taxon>
        <taxon>Pseudomonadati</taxon>
        <taxon>Bacteroidota</taxon>
        <taxon>Sphingobacteriia</taxon>
        <taxon>Sphingobacteriales</taxon>
        <taxon>Sphingobacteriaceae</taxon>
        <taxon>Mucilaginibacter</taxon>
    </lineage>
</organism>
<keyword evidence="5" id="KW-1185">Reference proteome</keyword>
<dbReference type="Pfam" id="PF04773">
    <property type="entry name" value="FecR"/>
    <property type="match status" value="1"/>
</dbReference>